<protein>
    <submittedName>
        <fullName evidence="2">Uncharacterized protein</fullName>
    </submittedName>
</protein>
<name>A0A939NQM8_SERMA</name>
<sequence length="55" mass="5932">MARGIPALLEAKGFDQAADMAAKVALSPDRRRCHCSNSQRHRAGANYSRRGFAGS</sequence>
<gene>
    <name evidence="2" type="ORF">J4732_15295</name>
</gene>
<evidence type="ECO:0000256" key="1">
    <source>
        <dbReference type="SAM" id="MobiDB-lite"/>
    </source>
</evidence>
<feature type="compositionally biased region" description="Basic residues" evidence="1">
    <location>
        <begin position="31"/>
        <end position="43"/>
    </location>
</feature>
<feature type="region of interest" description="Disordered" evidence="1">
    <location>
        <begin position="31"/>
        <end position="55"/>
    </location>
</feature>
<evidence type="ECO:0000313" key="2">
    <source>
        <dbReference type="EMBL" id="MBO2007071.1"/>
    </source>
</evidence>
<reference evidence="2" key="1">
    <citation type="submission" date="2021-03" db="EMBL/GenBank/DDBJ databases">
        <title>Molecular epidemiology and mechanisms of colistin and carbapenem resistance in Enterobacteriaceae from clinical isolates, the environment and porcine samples in Pretoria, South Africa.</title>
        <authorList>
            <person name="Bogoshi D."/>
            <person name="Mbelle N.M."/>
            <person name="Naidoo V."/>
            <person name="Osei Sekyere J."/>
        </authorList>
    </citation>
    <scope>NUCLEOTIDE SEQUENCE</scope>
    <source>
        <strain evidence="2">C080</strain>
    </source>
</reference>
<comment type="caution">
    <text evidence="2">The sequence shown here is derived from an EMBL/GenBank/DDBJ whole genome shotgun (WGS) entry which is preliminary data.</text>
</comment>
<dbReference type="EMBL" id="JAGETR010000097">
    <property type="protein sequence ID" value="MBO2007071.1"/>
    <property type="molecule type" value="Genomic_DNA"/>
</dbReference>
<accession>A0A939NQM8</accession>
<proteinExistence type="predicted"/>
<organism evidence="2">
    <name type="scientific">Serratia marcescens</name>
    <dbReference type="NCBI Taxonomy" id="615"/>
    <lineage>
        <taxon>Bacteria</taxon>
        <taxon>Pseudomonadati</taxon>
        <taxon>Pseudomonadota</taxon>
        <taxon>Gammaproteobacteria</taxon>
        <taxon>Enterobacterales</taxon>
        <taxon>Yersiniaceae</taxon>
        <taxon>Serratia</taxon>
    </lineage>
</organism>
<dbReference type="AlphaFoldDB" id="A0A939NQM8"/>